<evidence type="ECO:0000313" key="2">
    <source>
        <dbReference type="EMBL" id="KXZ51377.1"/>
    </source>
</evidence>
<feature type="domain" description="CHRD" evidence="1">
    <location>
        <begin position="2"/>
        <end position="123"/>
    </location>
</feature>
<dbReference type="EMBL" id="LSYV01000014">
    <property type="protein sequence ID" value="KXZ51377.1"/>
    <property type="molecule type" value="Genomic_DNA"/>
</dbReference>
<evidence type="ECO:0000259" key="1">
    <source>
        <dbReference type="Pfam" id="PF07452"/>
    </source>
</evidence>
<dbReference type="Pfam" id="PF07452">
    <property type="entry name" value="CHRD"/>
    <property type="match status" value="1"/>
</dbReference>
<dbReference type="OrthoDB" id="532314at2759"/>
<dbReference type="Proteomes" id="UP000075714">
    <property type="component" value="Unassembled WGS sequence"/>
</dbReference>
<accession>A0A150GNI3</accession>
<name>A0A150GNI3_GONPE</name>
<dbReference type="AlphaFoldDB" id="A0A150GNI3"/>
<protein>
    <recommendedName>
        <fullName evidence="1">CHRD domain-containing protein</fullName>
    </recommendedName>
</protein>
<reference evidence="3" key="1">
    <citation type="journal article" date="2016" name="Nat. Commun.">
        <title>The Gonium pectorale genome demonstrates co-option of cell cycle regulation during the evolution of multicellularity.</title>
        <authorList>
            <person name="Hanschen E.R."/>
            <person name="Marriage T.N."/>
            <person name="Ferris P.J."/>
            <person name="Hamaji T."/>
            <person name="Toyoda A."/>
            <person name="Fujiyama A."/>
            <person name="Neme R."/>
            <person name="Noguchi H."/>
            <person name="Minakuchi Y."/>
            <person name="Suzuki M."/>
            <person name="Kawai-Toyooka H."/>
            <person name="Smith D.R."/>
            <person name="Sparks H."/>
            <person name="Anderson J."/>
            <person name="Bakaric R."/>
            <person name="Luria V."/>
            <person name="Karger A."/>
            <person name="Kirschner M.W."/>
            <person name="Durand P.M."/>
            <person name="Michod R.E."/>
            <person name="Nozaki H."/>
            <person name="Olson B.J."/>
        </authorList>
    </citation>
    <scope>NUCLEOTIDE SEQUENCE [LARGE SCALE GENOMIC DNA]</scope>
    <source>
        <strain evidence="3">NIES-2863</strain>
    </source>
</reference>
<keyword evidence="3" id="KW-1185">Reference proteome</keyword>
<sequence length="142" mass="15331">MTTSGSGTATFILRRPDKGNGTVSVVLKGRMVNITMAHIHVANASARNPIRLGLLPRTLTPTLLDPPVSYRGSFTFTTAIDRFAIAAWGIEDPFLFIALLQQGSLYVNVHTTANPSGEVQGFLECMAPCQWPVCSARPGQRC</sequence>
<gene>
    <name evidence="2" type="ORF">GPECTOR_13g866</name>
</gene>
<proteinExistence type="predicted"/>
<dbReference type="InterPro" id="IPR010895">
    <property type="entry name" value="CHRD"/>
</dbReference>
<organism evidence="2 3">
    <name type="scientific">Gonium pectorale</name>
    <name type="common">Green alga</name>
    <dbReference type="NCBI Taxonomy" id="33097"/>
    <lineage>
        <taxon>Eukaryota</taxon>
        <taxon>Viridiplantae</taxon>
        <taxon>Chlorophyta</taxon>
        <taxon>core chlorophytes</taxon>
        <taxon>Chlorophyceae</taxon>
        <taxon>CS clade</taxon>
        <taxon>Chlamydomonadales</taxon>
        <taxon>Volvocaceae</taxon>
        <taxon>Gonium</taxon>
    </lineage>
</organism>
<comment type="caution">
    <text evidence="2">The sequence shown here is derived from an EMBL/GenBank/DDBJ whole genome shotgun (WGS) entry which is preliminary data.</text>
</comment>
<evidence type="ECO:0000313" key="3">
    <source>
        <dbReference type="Proteomes" id="UP000075714"/>
    </source>
</evidence>